<evidence type="ECO:0000256" key="14">
    <source>
        <dbReference type="SAM" id="MobiDB-lite"/>
    </source>
</evidence>
<dbReference type="SUPFAM" id="SSF47576">
    <property type="entry name" value="Calponin-homology domain, CH-domain"/>
    <property type="match status" value="1"/>
</dbReference>
<dbReference type="CDD" id="cd00176">
    <property type="entry name" value="SPEC"/>
    <property type="match status" value="15"/>
</dbReference>
<keyword evidence="10" id="KW-0009">Actin-binding</keyword>
<dbReference type="InterPro" id="IPR001589">
    <property type="entry name" value="Actinin_actin-bd_CS"/>
</dbReference>
<dbReference type="FunFam" id="1.20.58.60:FF:000191">
    <property type="entry name" value="Spectrin, beta, non-erythrocytic 5"/>
    <property type="match status" value="1"/>
</dbReference>
<dbReference type="FunFam" id="1.20.58.60:FF:000007">
    <property type="entry name" value="Spectrin alpha chain non-erythrocytic 1"/>
    <property type="match status" value="3"/>
</dbReference>
<evidence type="ECO:0000256" key="13">
    <source>
        <dbReference type="SAM" id="Coils"/>
    </source>
</evidence>
<evidence type="ECO:0000313" key="18">
    <source>
        <dbReference type="Proteomes" id="UP000327044"/>
    </source>
</evidence>
<keyword evidence="3 12" id="KW-0728">SH3 domain</keyword>
<evidence type="ECO:0008006" key="19">
    <source>
        <dbReference type="Google" id="ProtNLM"/>
    </source>
</evidence>
<dbReference type="FunFam" id="1.10.418.10:FF:000001">
    <property type="entry name" value="Actinin alpha 1"/>
    <property type="match status" value="1"/>
</dbReference>
<dbReference type="FunFam" id="1.20.58.60:FF:000017">
    <property type="entry name" value="Spectrin alpha chain, non-erythrocytic 1"/>
    <property type="match status" value="1"/>
</dbReference>
<name>A0A5N4AXP7_PHOPY</name>
<feature type="region of interest" description="Disordered" evidence="14">
    <location>
        <begin position="922"/>
        <end position="942"/>
    </location>
</feature>
<keyword evidence="4" id="KW-0117">Actin capping</keyword>
<dbReference type="FunFam" id="1.20.58.60:FF:000019">
    <property type="entry name" value="Spectrin beta chain"/>
    <property type="match status" value="1"/>
</dbReference>
<dbReference type="PROSITE" id="PS00020">
    <property type="entry name" value="ACTININ_2"/>
    <property type="match status" value="1"/>
</dbReference>
<comment type="similarity">
    <text evidence="2">Belongs to the spectrin family.</text>
</comment>
<dbReference type="InterPro" id="IPR036872">
    <property type="entry name" value="CH_dom_sf"/>
</dbReference>
<evidence type="ECO:0000256" key="6">
    <source>
        <dbReference type="ARBA" id="ARBA00022553"/>
    </source>
</evidence>
<feature type="domain" description="SH3" evidence="15">
    <location>
        <begin position="830"/>
        <end position="887"/>
    </location>
</feature>
<dbReference type="GO" id="GO:0005737">
    <property type="term" value="C:cytoplasm"/>
    <property type="evidence" value="ECO:0007669"/>
    <property type="project" value="UniProtKB-ARBA"/>
</dbReference>
<dbReference type="PROSITE" id="PS00019">
    <property type="entry name" value="ACTININ_1"/>
    <property type="match status" value="1"/>
</dbReference>
<keyword evidence="7" id="KW-0344">Guanine-nucleotide releasing factor</keyword>
<dbReference type="InterPro" id="IPR018159">
    <property type="entry name" value="Spectrin/alpha-actinin"/>
</dbReference>
<dbReference type="SUPFAM" id="SSF50044">
    <property type="entry name" value="SH3-domain"/>
    <property type="match status" value="1"/>
</dbReference>
<dbReference type="CDD" id="cd21193">
    <property type="entry name" value="CH_beta_spectrin_rpt1"/>
    <property type="match status" value="1"/>
</dbReference>
<dbReference type="PANTHER" id="PTHR11915">
    <property type="entry name" value="SPECTRIN/FILAMIN RELATED CYTOSKELETAL PROTEIN"/>
    <property type="match status" value="1"/>
</dbReference>
<evidence type="ECO:0000256" key="1">
    <source>
        <dbReference type="ARBA" id="ARBA00004245"/>
    </source>
</evidence>
<dbReference type="GO" id="GO:0005874">
    <property type="term" value="C:microtubule"/>
    <property type="evidence" value="ECO:0007669"/>
    <property type="project" value="UniProtKB-KW"/>
</dbReference>
<evidence type="ECO:0000259" key="16">
    <source>
        <dbReference type="PROSITE" id="PS50021"/>
    </source>
</evidence>
<keyword evidence="8" id="KW-0493">Microtubule</keyword>
<protein>
    <recommendedName>
        <fullName evidence="19">Spectrin beta chain</fullName>
    </recommendedName>
</protein>
<evidence type="ECO:0000256" key="11">
    <source>
        <dbReference type="ARBA" id="ARBA00023212"/>
    </source>
</evidence>
<proteinExistence type="inferred from homology"/>
<dbReference type="GO" id="GO:0051693">
    <property type="term" value="P:actin filament capping"/>
    <property type="evidence" value="ECO:0007669"/>
    <property type="project" value="UniProtKB-KW"/>
</dbReference>
<feature type="compositionally biased region" description="Basic and acidic residues" evidence="14">
    <location>
        <begin position="930"/>
        <end position="939"/>
    </location>
</feature>
<reference evidence="17 18" key="1">
    <citation type="journal article" date="2018" name="Elife">
        <title>Firefly genomes illuminate parallel origins of bioluminescence in beetles.</title>
        <authorList>
            <person name="Fallon T.R."/>
            <person name="Lower S.E."/>
            <person name="Chang C.H."/>
            <person name="Bessho-Uehara M."/>
            <person name="Martin G.J."/>
            <person name="Bewick A.J."/>
            <person name="Behringer M."/>
            <person name="Debat H.J."/>
            <person name="Wong I."/>
            <person name="Day J.C."/>
            <person name="Suvorov A."/>
            <person name="Silva C.J."/>
            <person name="Stanger-Hall K.F."/>
            <person name="Hall D.W."/>
            <person name="Schmitz R.J."/>
            <person name="Nelson D.R."/>
            <person name="Lewis S.M."/>
            <person name="Shigenobu S."/>
            <person name="Bybee S.M."/>
            <person name="Larracuente A.M."/>
            <person name="Oba Y."/>
            <person name="Weng J.K."/>
        </authorList>
    </citation>
    <scope>NUCLEOTIDE SEQUENCE [LARGE SCALE GENOMIC DNA]</scope>
    <source>
        <strain evidence="17">1611_PpyrPB1</strain>
        <tissue evidence="17">Whole body</tissue>
    </source>
</reference>
<evidence type="ECO:0000256" key="9">
    <source>
        <dbReference type="ARBA" id="ARBA00022737"/>
    </source>
</evidence>
<dbReference type="InParanoid" id="A0A5N4AXP7"/>
<dbReference type="SMART" id="SM00326">
    <property type="entry name" value="SH3"/>
    <property type="match status" value="1"/>
</dbReference>
<feature type="domain" description="Calponin-homology (CH)" evidence="16">
    <location>
        <begin position="145"/>
        <end position="250"/>
    </location>
</feature>
<evidence type="ECO:0000256" key="12">
    <source>
        <dbReference type="PROSITE-ProRule" id="PRU00192"/>
    </source>
</evidence>
<keyword evidence="11" id="KW-0206">Cytoskeleton</keyword>
<dbReference type="FunFam" id="1.20.58.60:FF:000145">
    <property type="entry name" value="Spectrin beta chain, non-erythrocytic"/>
    <property type="match status" value="1"/>
</dbReference>
<feature type="coiled-coil region" evidence="13">
    <location>
        <begin position="1098"/>
        <end position="1125"/>
    </location>
</feature>
<feature type="coiled-coil region" evidence="13">
    <location>
        <begin position="1404"/>
        <end position="1441"/>
    </location>
</feature>
<evidence type="ECO:0000259" key="15">
    <source>
        <dbReference type="PROSITE" id="PS50002"/>
    </source>
</evidence>
<dbReference type="Gene3D" id="1.10.418.10">
    <property type="entry name" value="Calponin-like domain"/>
    <property type="match status" value="2"/>
</dbReference>
<evidence type="ECO:0000256" key="10">
    <source>
        <dbReference type="ARBA" id="ARBA00023203"/>
    </source>
</evidence>
<dbReference type="FunFam" id="1.10.418.10:FF:000043">
    <property type="entry name" value="Spectrin beta chain, non-erythrocytic"/>
    <property type="match status" value="1"/>
</dbReference>
<keyword evidence="5" id="KW-0963">Cytoplasm</keyword>
<dbReference type="InterPro" id="IPR036028">
    <property type="entry name" value="SH3-like_dom_sf"/>
</dbReference>
<feature type="coiled-coil region" evidence="13">
    <location>
        <begin position="2825"/>
        <end position="2852"/>
    </location>
</feature>
<dbReference type="Gene3D" id="1.20.58.60">
    <property type="match status" value="19"/>
</dbReference>
<feature type="coiled-coil region" evidence="13">
    <location>
        <begin position="2480"/>
        <end position="2507"/>
    </location>
</feature>
<keyword evidence="6" id="KW-0597">Phosphoprotein</keyword>
<dbReference type="FunFam" id="1.20.58.60:FF:000374">
    <property type="entry name" value="Blast:Spectrin beta chain, non-erythrocytic 5"/>
    <property type="match status" value="1"/>
</dbReference>
<organism evidence="17 18">
    <name type="scientific">Photinus pyralis</name>
    <name type="common">Common eastern firefly</name>
    <name type="synonym">Lampyris pyralis</name>
    <dbReference type="NCBI Taxonomy" id="7054"/>
    <lineage>
        <taxon>Eukaryota</taxon>
        <taxon>Metazoa</taxon>
        <taxon>Ecdysozoa</taxon>
        <taxon>Arthropoda</taxon>
        <taxon>Hexapoda</taxon>
        <taxon>Insecta</taxon>
        <taxon>Pterygota</taxon>
        <taxon>Neoptera</taxon>
        <taxon>Endopterygota</taxon>
        <taxon>Coleoptera</taxon>
        <taxon>Polyphaga</taxon>
        <taxon>Elateriformia</taxon>
        <taxon>Elateroidea</taxon>
        <taxon>Lampyridae</taxon>
        <taxon>Lampyrinae</taxon>
        <taxon>Photinus</taxon>
    </lineage>
</organism>
<dbReference type="SMART" id="SM00033">
    <property type="entry name" value="CH"/>
    <property type="match status" value="2"/>
</dbReference>
<sequence length="3000" mass="347991">MTQRDEVQKFEQGRIRFLQEERLHIQKKTFTKWMNSFLQKVRMEVEDLFTDLADGKKLLKLLEIISGEKLAKPNNGKMRVHRIENVNKSLAFLHTKVRLESIGAEDIVDGNPRLILGLIWTIILRFQIQEIEIDVDEENESSEKKSAKDALLLWAQRKTHGYANVNITDFTNSWRSGLGFNALIHAHRPDLFDYNNLVPNKHIDNLNHAFDVATNELGIPSLLDAEDVDNTRPDEKSIMTYVASYYHTFARMKNEAKSGRRIAKIINQMMDADKMKLLYDKLVTALLEWIRITITRLQDREFPNSLEGIQSLLLSFGHYRTQEKPPKYKERIEIEALYFQINTQLKELRQPAFVPVDGKLVQDIERAWDMLERAEHSREVALRSELMRQERLEQLNYKFERKSVLREGYLKEMIQVLSDPRYGSNLTQVDATVKKHEAISADILAREERFHDLSQMCEELVNENYRNSEKVKLRENEILEKWRELLKLLNRHKTNLGNMTTVVTLLREIDSTLSTINVLKVELGSIDTGVHLYAVEELLHKHALQELQVTSLGETERKLQRSGDQAAAHNPKEEQILRNKLADLATSYKELQKCSANRKALLEDARNFYQFLQDQEDEEGWLIEKQRICQADISAKDLRGVLSLQQKHKSLQDEIKSRKSKFDQLTNIGKQLIQEKHSGASEIQKRINNTKEEWEKLERLVKERTKQLQDAVAVYQFYADANEADSWLNDKTSILTSTDYGSDEPSAQALLQRHKDLQGELNAYKGDIQSLNSQAERLVADGISNLDLTSETEVTEPVEEWIQETRLVPVEVFEEEEVERIEHKPHTEERLLPQVRALYPFSGHGFNMSKGEVMFLLHQSNPDWWSVRRADGSDGFAPANYLVEIEPRIMHIQVRKPEKVKVKQKVKKTKMVHQKVPVKLMTQSTKKGKRSVDENDSIPKRQKKINDTYGELQKLAAHRHTLLEDAIRLFRFYRECDDFEKWIKDKEKFLLNDEEGGNVVQAKRKFEKFLTDLFASNKRIESLDNEVKELDAQNHSQIGKVRAHHKQVHSAWQRLNRLKSEKERSLEGASSVELFQRTCDEAKDWMLEKMMQLDIAEIGSDLKTVQALQRRHQNLERELAPVEEKVNRVQLLANSVKKAHPNERDNITKREDEIKELWQKVKGKAKERRNRLEDAVGHKIFDNSARALLGWIFNVKEQLNADTTARDVQTAQNLLKNHKDLQQDIKAQEDEFREVTNLGRQLLKSNPSLTDVAEKIERLDAEKAAILRGWNEKQKWLEQCLQLQMFNKEADNIDAATSSHQALLEFNDLGASLDEVEALLKQHRVFVGTLNASDERLGAFSNGADALIAAEHYDSQAINDKRNHVIQRRQAVKDLSHARTNALEASKNYQEFCAEVNDLRKWLAEKLKTASDESYRDLSNLERKHQKHEAFERELRANEGQLRTINKLGQALIAQDSYRKEDVAKTLHDLNDEWKHLVGISLDKGRRLREAVAQHDYNSALEDVHNKLDEIDGQLKNAHLGTDLRSCRDLLKRHELLESDLNLCGVRIDDLANQSEEMSQDGHFNSGALRDNAFNAQKRLKDLEKPVTLRKEALREALKFHMFAFVLDNELQWIKERLPLAASESLGQNLYDAQMFYKKHKKLETEIMGHQPVIDKVLAEGETLVDLNHPQKKKIQELCNTLIESWTDLNDKATKRTVKLELSLKAQQFFFDANEVESWLNEKSDILSNTDYGRDRDSSTKLLTKHKALELELDTYNSIIAEMGRSAQGLIMSGHPESKAIAERQATLEHLVRSLQRRAAARQHRLMESLFRHEYFLESGDLERWIMEKLQQATSEDYGLDYEHLIILQAKFDDFKHRVEAGSERFNQCEDLAQKLIVNESPYKSDIESKQSQLDEKWQKLREQIASRDKRLHAAGEIHRFHRDVADALSRIHEKNAALGTELGRDLNSALTLLRKQEAFENELVALEAQLQVLVDDGARLQISYPSNKTQIQQQQEVVVTAWHGLKERADLRRDQLQASVDLQKFLSQARDLTSWSSGIRLAMGTDVNVKDLASAQALKIEHESLKSEIEAREDTFQAVADMSTAMEQTGHYAFSEAVERCTALFQEREKLHTAWQLKKIHLDQLIDLLFFLRETKQIENICNTQEAALGNTDFGETVDEVDRQLKKHDAFEKLFNSQEERIDHLLKSADKLISQKHFESAQIATSVAEVQQKRLHLRHLCVQRRHQLENALLYAQFVRDVVDAQVWIAEKAKKLQSEIKTGEVSNLEEKMKELQKHQAFQAEIGANESRMTEIHEKGKILIAKRHKASSDIKQQLANLESAWKLLVHEVNLRGKGLEEAQDILEFNNQLDKLDAWIRDKEVMVQAGDTGRDFEHCQALQRKLDDVDSDMRVDDARIRNINFLADKLIHQGHSGVKPRRDGFMAKWQNLQGALSQYREKLAGALEVHLFNRDVDDTSERISEKAHAMDSEDVGKNLHLVEALQRKLEALEMEMTAVESKLNEHGRDAFELSDKYPHSAKHISSKLTAVQDEWNKLCLSKNKRRSNLERAYTKQKFLSDLKDLELWTDENIKSMEDTNKPKSISEAEALIELHNEKKAEIDGRQEVFEHLHNFGKSIKDEDSEIEEALERLQKLKKLLTSKWMKHKEDLTHEYQLQEFKEQGDQLESWLATKEAFLNNDDLGESTRAVETLMRKHQDFEKMLNQQMNRVTDLQEVAKIILSDTRYDNQEVKHRLQAILERQDRLLESSKIRKQKLTESQDLYEFRKNIYEVENWLTQKIQIAGDENYRDPSNLQSKIQKHSTFEAEILANQNRVQAVIVEGQGLITAKHFAAEEIQNRLEDLENDWKHLSELSQLKRERLNDAYQALLFDRSLDEFITWLDEVEGQLKSADYGRDLSSVNNLLKRHAVLENDIHQHSENCEIINETAEDFLRNKHFRGEELHENAQQAITRFHQLHGPSQAKRDLLEASSMLHQFTRDVEDELLWLAERELIAASTDLGT</sequence>
<dbReference type="Pfam" id="PF00435">
    <property type="entry name" value="Spectrin"/>
    <property type="match status" value="24"/>
</dbReference>
<dbReference type="GO" id="GO:0005085">
    <property type="term" value="F:guanyl-nucleotide exchange factor activity"/>
    <property type="evidence" value="ECO:0007669"/>
    <property type="project" value="UniProtKB-KW"/>
</dbReference>
<dbReference type="PROSITE" id="PS50021">
    <property type="entry name" value="CH"/>
    <property type="match status" value="2"/>
</dbReference>
<feature type="coiled-coil region" evidence="13">
    <location>
        <begin position="1950"/>
        <end position="1977"/>
    </location>
</feature>
<evidence type="ECO:0000256" key="8">
    <source>
        <dbReference type="ARBA" id="ARBA00022701"/>
    </source>
</evidence>
<dbReference type="SUPFAM" id="SSF46966">
    <property type="entry name" value="Spectrin repeat"/>
    <property type="match status" value="17"/>
</dbReference>
<accession>A0A5N4AXP7</accession>
<feature type="coiled-coil region" evidence="13">
    <location>
        <begin position="1208"/>
        <end position="1238"/>
    </location>
</feature>
<comment type="caution">
    <text evidence="17">The sequence shown here is derived from an EMBL/GenBank/DDBJ whole genome shotgun (WGS) entry which is preliminary data.</text>
</comment>
<comment type="subcellular location">
    <subcellularLocation>
        <location evidence="1">Cytoplasm</location>
        <location evidence="1">Cytoskeleton</location>
    </subcellularLocation>
</comment>
<dbReference type="CDD" id="cd21194">
    <property type="entry name" value="CH_beta_spectrin_rpt2"/>
    <property type="match status" value="1"/>
</dbReference>
<dbReference type="InterPro" id="IPR001715">
    <property type="entry name" value="CH_dom"/>
</dbReference>
<feature type="domain" description="Calponin-homology (CH)" evidence="16">
    <location>
        <begin position="24"/>
        <end position="127"/>
    </location>
</feature>
<dbReference type="PROSITE" id="PS50002">
    <property type="entry name" value="SH3"/>
    <property type="match status" value="1"/>
</dbReference>
<keyword evidence="18" id="KW-1185">Reference proteome</keyword>
<keyword evidence="9" id="KW-0677">Repeat</keyword>
<dbReference type="Gene3D" id="2.30.30.40">
    <property type="entry name" value="SH3 Domains"/>
    <property type="match status" value="1"/>
</dbReference>
<dbReference type="SMART" id="SM00150">
    <property type="entry name" value="SPEC"/>
    <property type="match status" value="23"/>
</dbReference>
<keyword evidence="13" id="KW-0175">Coiled coil</keyword>
<dbReference type="InterPro" id="IPR002017">
    <property type="entry name" value="Spectrin_repeat"/>
</dbReference>
<evidence type="ECO:0000256" key="7">
    <source>
        <dbReference type="ARBA" id="ARBA00022658"/>
    </source>
</evidence>
<feature type="coiled-coil region" evidence="13">
    <location>
        <begin position="680"/>
        <end position="707"/>
    </location>
</feature>
<dbReference type="FunCoup" id="A0A5N4AXP7">
    <property type="interactions" value="68"/>
</dbReference>
<evidence type="ECO:0000256" key="5">
    <source>
        <dbReference type="ARBA" id="ARBA00022490"/>
    </source>
</evidence>
<dbReference type="EMBL" id="VVIM01000002">
    <property type="protein sequence ID" value="KAB0802114.1"/>
    <property type="molecule type" value="Genomic_DNA"/>
</dbReference>
<dbReference type="Proteomes" id="UP000327044">
    <property type="component" value="Unassembled WGS sequence"/>
</dbReference>
<dbReference type="GO" id="GO:0003779">
    <property type="term" value="F:actin binding"/>
    <property type="evidence" value="ECO:0007669"/>
    <property type="project" value="UniProtKB-KW"/>
</dbReference>
<dbReference type="InterPro" id="IPR001452">
    <property type="entry name" value="SH3_domain"/>
</dbReference>
<evidence type="ECO:0000313" key="17">
    <source>
        <dbReference type="EMBL" id="KAB0802114.1"/>
    </source>
</evidence>
<evidence type="ECO:0000256" key="4">
    <source>
        <dbReference type="ARBA" id="ARBA00022467"/>
    </source>
</evidence>
<gene>
    <name evidence="17" type="ORF">PPYR_04300</name>
</gene>
<dbReference type="Pfam" id="PF00307">
    <property type="entry name" value="CH"/>
    <property type="match status" value="2"/>
</dbReference>
<feature type="coiled-coil region" evidence="13">
    <location>
        <begin position="747"/>
        <end position="781"/>
    </location>
</feature>
<evidence type="ECO:0000256" key="3">
    <source>
        <dbReference type="ARBA" id="ARBA00022443"/>
    </source>
</evidence>
<evidence type="ECO:0000256" key="2">
    <source>
        <dbReference type="ARBA" id="ARBA00006826"/>
    </source>
</evidence>